<name>A0A940NGZ4_9BACI</name>
<keyword evidence="2" id="KW-1185">Reference proteome</keyword>
<dbReference type="NCBIfam" id="NF033691">
    <property type="entry name" value="immunity_MafI"/>
    <property type="match status" value="1"/>
</dbReference>
<dbReference type="AlphaFoldDB" id="A0A940NGZ4"/>
<dbReference type="InterPro" id="IPR047880">
    <property type="entry name" value="MafI-like"/>
</dbReference>
<dbReference type="RefSeq" id="WP_209402150.1">
    <property type="nucleotide sequence ID" value="NZ_JAGIYQ010000001.1"/>
</dbReference>
<sequence>MDNWNLNLRITKIIENINGLPKGDKQELTEFLEHDEWGIALEHLCATVLEEEINISSELFYEIREVGEKIEIDCASWEELKHLII</sequence>
<protein>
    <submittedName>
        <fullName evidence="1">MafI family immunity protein</fullName>
    </submittedName>
</protein>
<evidence type="ECO:0000313" key="2">
    <source>
        <dbReference type="Proteomes" id="UP000682134"/>
    </source>
</evidence>
<reference evidence="1" key="1">
    <citation type="submission" date="2021-04" db="EMBL/GenBank/DDBJ databases">
        <title>Genome seq and assembly of Bacillus sp.</title>
        <authorList>
            <person name="Chhetri G."/>
        </authorList>
    </citation>
    <scope>NUCLEOTIDE SEQUENCE</scope>
    <source>
        <strain evidence="1">RG28</strain>
    </source>
</reference>
<dbReference type="Proteomes" id="UP000682134">
    <property type="component" value="Unassembled WGS sequence"/>
</dbReference>
<accession>A0A940NGZ4</accession>
<evidence type="ECO:0000313" key="1">
    <source>
        <dbReference type="EMBL" id="MBP0724075.1"/>
    </source>
</evidence>
<organism evidence="1 2">
    <name type="scientific">Gottfriedia endophytica</name>
    <dbReference type="NCBI Taxonomy" id="2820819"/>
    <lineage>
        <taxon>Bacteria</taxon>
        <taxon>Bacillati</taxon>
        <taxon>Bacillota</taxon>
        <taxon>Bacilli</taxon>
        <taxon>Bacillales</taxon>
        <taxon>Bacillaceae</taxon>
        <taxon>Gottfriedia</taxon>
    </lineage>
</organism>
<comment type="caution">
    <text evidence="1">The sequence shown here is derived from an EMBL/GenBank/DDBJ whole genome shotgun (WGS) entry which is preliminary data.</text>
</comment>
<proteinExistence type="predicted"/>
<dbReference type="EMBL" id="JAGIYQ010000001">
    <property type="protein sequence ID" value="MBP0724075.1"/>
    <property type="molecule type" value="Genomic_DNA"/>
</dbReference>
<gene>
    <name evidence="1" type="ORF">J5Y03_02620</name>
</gene>